<dbReference type="Proteomes" id="UP000095645">
    <property type="component" value="Unassembled WGS sequence"/>
</dbReference>
<dbReference type="AlphaFoldDB" id="A0A173YPR5"/>
<proteinExistence type="predicted"/>
<dbReference type="EMBL" id="CYZP01000005">
    <property type="protein sequence ID" value="CUN66142.1"/>
    <property type="molecule type" value="Genomic_DNA"/>
</dbReference>
<evidence type="ECO:0000313" key="1">
    <source>
        <dbReference type="EMBL" id="CUN66142.1"/>
    </source>
</evidence>
<dbReference type="RefSeq" id="WP_026649228.1">
    <property type="nucleotide sequence ID" value="NZ_CYZP01000005.1"/>
</dbReference>
<name>A0A173YPR5_9FIRM</name>
<reference evidence="1 2" key="1">
    <citation type="submission" date="2015-09" db="EMBL/GenBank/DDBJ databases">
        <authorList>
            <consortium name="Pathogen Informatics"/>
        </authorList>
    </citation>
    <scope>NUCLEOTIDE SEQUENCE [LARGE SCALE GENOMIC DNA]</scope>
    <source>
        <strain evidence="1 2">2789STDY5834861</strain>
    </source>
</reference>
<accession>A0A173YPR5</accession>
<protein>
    <submittedName>
        <fullName evidence="1">Uncharacterized protein</fullName>
    </submittedName>
</protein>
<evidence type="ECO:0000313" key="2">
    <source>
        <dbReference type="Proteomes" id="UP000095645"/>
    </source>
</evidence>
<sequence>MDILQALFSLWTGNRCTPEQPEPVTDALKHLIPEDQQDQFTTLLTAYCDKRERQAFDVGFKAAAQLCQQLNNTEEIYGGLTK</sequence>
<gene>
    <name evidence="1" type="ORF">ERS852476_00726</name>
</gene>
<organism evidence="1 2">
    <name type="scientific">Blautia obeum</name>
    <dbReference type="NCBI Taxonomy" id="40520"/>
    <lineage>
        <taxon>Bacteria</taxon>
        <taxon>Bacillati</taxon>
        <taxon>Bacillota</taxon>
        <taxon>Clostridia</taxon>
        <taxon>Lachnospirales</taxon>
        <taxon>Lachnospiraceae</taxon>
        <taxon>Blautia</taxon>
    </lineage>
</organism>